<evidence type="ECO:0000313" key="2">
    <source>
        <dbReference type="Proteomes" id="UP000439903"/>
    </source>
</evidence>
<sequence>MFRNRYVSYRQRQNYIRHPRKTINSHLNNAKHTNEEANYERMNVCEVETDYIIPNEDLFSEEFDGEAFNNVAFDDEAFDGEAFGSETFDGEAFDGEEFDGEEFDGEEFDGEEFDEMLNEDDTMLSDDEMSIDSTNEALSEESDKIIDEALNIEEMPSISGEFSPYFKNLTEALMFCWIQKHSISTQAYNELVDIIYHSQFKSEDVVTNIRRFRKYRQRLPLLPIKTRKIHILSKNTPSTSKNIKEMYYLSIIDIIWHSLNNPLLFSQMYFGPGQNVKKNKELWHGNIWKEFPRFRCASIQLNGTTYTCREFIVYKESVTTNRFGRILAIVDVDGKLKITVQRILTFEELPNNLKSNNRRNRSHNELWLLDREIENAVIVVELQNIVKIVTIVILYSKNNINGSSLIFIREILYKHQGHWKLRDVAYYYKHPSEFAALEVSEMNLPVYKLYIDLYYDEFGTYRNVYHSLGGVYIQIGNLPFNERKHLKNHFVLGFIPFGGCFNEFIMPFINEMEQLEKGIMMNVQGNQCLIIASLGDVTANLPQGNDLAGVKRHGAIRGYRTCNVVKDSWTSEGLDLSLVSRYHHLTDDQFKEISVALTITKRKELATKYGLHLQPPILDRLKRERHLQCPHDVYHLTAGKVLRFIKITIEALSSERKLEFIKFWKSFEYPRTWQKLLNPISHIDSFMMSDCLHLAMMIPFVLSRFLKPSSFRNPELTSFQKRTGVSRSDLAVKLWLKCWVLTAKSMTISFKQSFTEDDYIELRECLDSERKILSQDECISNIILKKRIPKKKIEENFPNDSTFRKKLALIYREMGYKSAFVEDSCQHYEIGCFLGNNGTDTQYCLHIGDVVTIASEEKGDSFAILQSVFSHKKNNRHFAFIIINEFELTSQKKLECPVYRLQKSHRIYSISKVNTNNAAHFIHYCNNSECIGGDHNFRNDLYIKNMYFFKVV</sequence>
<accession>A0A8H4AB29</accession>
<proteinExistence type="predicted"/>
<name>A0A8H4AB29_GIGMA</name>
<dbReference type="AlphaFoldDB" id="A0A8H4AB29"/>
<reference evidence="1 2" key="1">
    <citation type="journal article" date="2019" name="Environ. Microbiol.">
        <title>At the nexus of three kingdoms: the genome of the mycorrhizal fungus Gigaspora margarita provides insights into plant, endobacterial and fungal interactions.</title>
        <authorList>
            <person name="Venice F."/>
            <person name="Ghignone S."/>
            <person name="Salvioli di Fossalunga A."/>
            <person name="Amselem J."/>
            <person name="Novero M."/>
            <person name="Xianan X."/>
            <person name="Sedzielewska Toro K."/>
            <person name="Morin E."/>
            <person name="Lipzen A."/>
            <person name="Grigoriev I.V."/>
            <person name="Henrissat B."/>
            <person name="Martin F.M."/>
            <person name="Bonfante P."/>
        </authorList>
    </citation>
    <scope>NUCLEOTIDE SEQUENCE [LARGE SCALE GENOMIC DNA]</scope>
    <source>
        <strain evidence="1 2">BEG34</strain>
    </source>
</reference>
<keyword evidence="2" id="KW-1185">Reference proteome</keyword>
<gene>
    <name evidence="1" type="ORF">F8M41_026575</name>
</gene>
<evidence type="ECO:0000313" key="1">
    <source>
        <dbReference type="EMBL" id="KAF0463786.1"/>
    </source>
</evidence>
<organism evidence="1 2">
    <name type="scientific">Gigaspora margarita</name>
    <dbReference type="NCBI Taxonomy" id="4874"/>
    <lineage>
        <taxon>Eukaryota</taxon>
        <taxon>Fungi</taxon>
        <taxon>Fungi incertae sedis</taxon>
        <taxon>Mucoromycota</taxon>
        <taxon>Glomeromycotina</taxon>
        <taxon>Glomeromycetes</taxon>
        <taxon>Diversisporales</taxon>
        <taxon>Gigasporaceae</taxon>
        <taxon>Gigaspora</taxon>
    </lineage>
</organism>
<dbReference type="OrthoDB" id="5372708at2759"/>
<comment type="caution">
    <text evidence="1">The sequence shown here is derived from an EMBL/GenBank/DDBJ whole genome shotgun (WGS) entry which is preliminary data.</text>
</comment>
<dbReference type="Proteomes" id="UP000439903">
    <property type="component" value="Unassembled WGS sequence"/>
</dbReference>
<dbReference type="EMBL" id="WTPW01000998">
    <property type="protein sequence ID" value="KAF0463786.1"/>
    <property type="molecule type" value="Genomic_DNA"/>
</dbReference>
<protein>
    <submittedName>
        <fullName evidence="1">Uncharacterized protein</fullName>
    </submittedName>
</protein>